<keyword evidence="3" id="KW-1185">Reference proteome</keyword>
<organism evidence="1">
    <name type="scientific">Cladocopium goreaui</name>
    <dbReference type="NCBI Taxonomy" id="2562237"/>
    <lineage>
        <taxon>Eukaryota</taxon>
        <taxon>Sar</taxon>
        <taxon>Alveolata</taxon>
        <taxon>Dinophyceae</taxon>
        <taxon>Suessiales</taxon>
        <taxon>Symbiodiniaceae</taxon>
        <taxon>Cladocopium</taxon>
    </lineage>
</organism>
<comment type="caution">
    <text evidence="1">The sequence shown here is derived from an EMBL/GenBank/DDBJ whole genome shotgun (WGS) entry which is preliminary data.</text>
</comment>
<evidence type="ECO:0000313" key="3">
    <source>
        <dbReference type="Proteomes" id="UP001152797"/>
    </source>
</evidence>
<dbReference type="EMBL" id="CAMXCT030005068">
    <property type="protein sequence ID" value="CAL4798586.1"/>
    <property type="molecule type" value="Genomic_DNA"/>
</dbReference>
<name>A0A9P1DJ31_9DINO</name>
<proteinExistence type="predicted"/>
<dbReference type="AlphaFoldDB" id="A0A9P1DJ31"/>
<reference evidence="1" key="1">
    <citation type="submission" date="2022-10" db="EMBL/GenBank/DDBJ databases">
        <authorList>
            <person name="Chen Y."/>
            <person name="Dougan E. K."/>
            <person name="Chan C."/>
            <person name="Rhodes N."/>
            <person name="Thang M."/>
        </authorList>
    </citation>
    <scope>NUCLEOTIDE SEQUENCE</scope>
</reference>
<accession>A0A9P1DJ31</accession>
<gene>
    <name evidence="1" type="ORF">C1SCF055_LOCUS36453</name>
</gene>
<dbReference type="OrthoDB" id="426136at2759"/>
<protein>
    <submittedName>
        <fullName evidence="1">Uncharacterized protein</fullName>
    </submittedName>
</protein>
<evidence type="ECO:0000313" key="1">
    <source>
        <dbReference type="EMBL" id="CAI4011274.1"/>
    </source>
</evidence>
<dbReference type="Proteomes" id="UP001152797">
    <property type="component" value="Unassembled WGS sequence"/>
</dbReference>
<dbReference type="EMBL" id="CAMXCT020005068">
    <property type="protein sequence ID" value="CAL1164649.1"/>
    <property type="molecule type" value="Genomic_DNA"/>
</dbReference>
<dbReference type="EMBL" id="CAMXCT010005068">
    <property type="protein sequence ID" value="CAI4011274.1"/>
    <property type="molecule type" value="Genomic_DNA"/>
</dbReference>
<sequence length="118" mass="12883">MGPYRTQMLMEVKITVSSGKCDIHILDMSTGSVDKKTGEVTFDPANKVDQKADNCVTWKDNGNGGLDLVNYSWSQSTVGLPWWFPLPDSFMQKTASFVIGQVVVSSVLKVALLCCCDG</sequence>
<evidence type="ECO:0000313" key="2">
    <source>
        <dbReference type="EMBL" id="CAL4798586.1"/>
    </source>
</evidence>
<reference evidence="2 3" key="2">
    <citation type="submission" date="2024-05" db="EMBL/GenBank/DDBJ databases">
        <authorList>
            <person name="Chen Y."/>
            <person name="Shah S."/>
            <person name="Dougan E. K."/>
            <person name="Thang M."/>
            <person name="Chan C."/>
        </authorList>
    </citation>
    <scope>NUCLEOTIDE SEQUENCE [LARGE SCALE GENOMIC DNA]</scope>
</reference>